<evidence type="ECO:0000256" key="8">
    <source>
        <dbReference type="RuleBase" id="RU004273"/>
    </source>
</evidence>
<reference evidence="11" key="2">
    <citation type="journal article" date="2022" name="Res Sq">
        <title>Comparative Genomics Reveals Insights into the Divergent Evolution of Astigmatic Mites and Household Pest Adaptations.</title>
        <authorList>
            <person name="Xiong Q."/>
            <person name="Wan A.T.-Y."/>
            <person name="Liu X.-Y."/>
            <person name="Fung C.S.-H."/>
            <person name="Xiao X."/>
            <person name="Malainual N."/>
            <person name="Hou J."/>
            <person name="Wang L."/>
            <person name="Wang M."/>
            <person name="Yang K."/>
            <person name="Cui Y."/>
            <person name="Leung E."/>
            <person name="Nong W."/>
            <person name="Shin S.-K."/>
            <person name="Au S."/>
            <person name="Jeong K.Y."/>
            <person name="Chew F.T."/>
            <person name="Hui J."/>
            <person name="Leung T.F."/>
            <person name="Tungtrongchitr A."/>
            <person name="Zhong N."/>
            <person name="Liu Z."/>
            <person name="Tsui S."/>
        </authorList>
    </citation>
    <scope>NUCLEOTIDE SEQUENCE</scope>
    <source>
        <strain evidence="11">Derf</strain>
        <tissue evidence="11">Whole organism</tissue>
    </source>
</reference>
<feature type="domain" description="Serine/threonine specific protein phosphatases" evidence="10">
    <location>
        <begin position="824"/>
        <end position="829"/>
    </location>
</feature>
<dbReference type="PRINTS" id="PR00114">
    <property type="entry name" value="STPHPHTASE"/>
</dbReference>
<evidence type="ECO:0000313" key="11">
    <source>
        <dbReference type="EMBL" id="KAH9497139.1"/>
    </source>
</evidence>
<dbReference type="PANTHER" id="PTHR11668:SF300">
    <property type="entry name" value="SERINE_THREONINE-PROTEIN PHOSPHATASE"/>
    <property type="match status" value="1"/>
</dbReference>
<dbReference type="SMART" id="SM00156">
    <property type="entry name" value="PP2Ac"/>
    <property type="match status" value="1"/>
</dbReference>
<dbReference type="InterPro" id="IPR029052">
    <property type="entry name" value="Metallo-depent_PP-like"/>
</dbReference>
<evidence type="ECO:0000256" key="5">
    <source>
        <dbReference type="ARBA" id="ARBA00023211"/>
    </source>
</evidence>
<evidence type="ECO:0000256" key="4">
    <source>
        <dbReference type="ARBA" id="ARBA00022912"/>
    </source>
</evidence>
<dbReference type="SUPFAM" id="SSF56300">
    <property type="entry name" value="Metallo-dependent phosphatases"/>
    <property type="match status" value="1"/>
</dbReference>
<dbReference type="GO" id="GO:0005634">
    <property type="term" value="C:nucleus"/>
    <property type="evidence" value="ECO:0007669"/>
    <property type="project" value="TreeGrafter"/>
</dbReference>
<feature type="compositionally biased region" description="Low complexity" evidence="9">
    <location>
        <begin position="481"/>
        <end position="495"/>
    </location>
</feature>
<proteinExistence type="inferred from homology"/>
<feature type="compositionally biased region" description="Basic and acidic residues" evidence="9">
    <location>
        <begin position="983"/>
        <end position="996"/>
    </location>
</feature>
<dbReference type="Pfam" id="PF00149">
    <property type="entry name" value="Metallophos"/>
    <property type="match status" value="1"/>
</dbReference>
<feature type="region of interest" description="Disordered" evidence="9">
    <location>
        <begin position="86"/>
        <end position="123"/>
    </location>
</feature>
<reference evidence="11" key="1">
    <citation type="submission" date="2013-05" db="EMBL/GenBank/DDBJ databases">
        <authorList>
            <person name="Yim A.K.Y."/>
            <person name="Chan T.F."/>
            <person name="Ji K.M."/>
            <person name="Liu X.Y."/>
            <person name="Zhou J.W."/>
            <person name="Li R.Q."/>
            <person name="Yang K.Y."/>
            <person name="Li J."/>
            <person name="Li M."/>
            <person name="Law P.T.W."/>
            <person name="Wu Y.L."/>
            <person name="Cai Z.L."/>
            <person name="Qin H."/>
            <person name="Bao Y."/>
            <person name="Leung R.K.K."/>
            <person name="Ng P.K.S."/>
            <person name="Zou J."/>
            <person name="Zhong X.J."/>
            <person name="Ran P.X."/>
            <person name="Zhong N.S."/>
            <person name="Liu Z.G."/>
            <person name="Tsui S.K.W."/>
        </authorList>
    </citation>
    <scope>NUCLEOTIDE SEQUENCE</scope>
    <source>
        <strain evidence="11">Derf</strain>
        <tissue evidence="11">Whole organism</tissue>
    </source>
</reference>
<evidence type="ECO:0000256" key="2">
    <source>
        <dbReference type="ARBA" id="ARBA00022723"/>
    </source>
</evidence>
<feature type="compositionally biased region" description="Low complexity" evidence="9">
    <location>
        <begin position="11"/>
        <end position="46"/>
    </location>
</feature>
<comment type="catalytic activity">
    <reaction evidence="6">
        <text>O-phospho-L-seryl-[protein] + H2O = L-seryl-[protein] + phosphate</text>
        <dbReference type="Rhea" id="RHEA:20629"/>
        <dbReference type="Rhea" id="RHEA-COMP:9863"/>
        <dbReference type="Rhea" id="RHEA-COMP:11604"/>
        <dbReference type="ChEBI" id="CHEBI:15377"/>
        <dbReference type="ChEBI" id="CHEBI:29999"/>
        <dbReference type="ChEBI" id="CHEBI:43474"/>
        <dbReference type="ChEBI" id="CHEBI:83421"/>
        <dbReference type="EC" id="3.1.3.16"/>
    </reaction>
</comment>
<sequence length="1130" mass="130407">MSKHPMRHGPKSLSPSSTTATSKTPTSPIKMKQNSSSKKSIDSIGKTKSKKKKLRIKNDVNAAAANNVDDEPKTTSNLIIQKVDSSLGLGHNNNNNNNSPLRSKSITSISSTSSKQQQKQQIGRFVTPTMTTAAIMNDHHHHQMATKASSLMKDNKNKQNNGEHINHYGLYLYDCCIVYLYCRQHQRLAIVEVQDRGLFIPFTPIRRQESWQSAAERLVQNLIRLSKYNNNNNKNQNQHITQSMYNEPILMDILRIQIPDYLEFITRIVYRIELKCTDSMNICGQDINSNKTIAWYTINDVRHHSDGHDYLGAEPMILITDNDNDDHNKLNYRESTIMTMLSNVFQLSKNSNRLLQQMNYNETDILRLYSDFLQHCYPSEFMTSLSLKNFLKKWQYELPTKIIESSSSGGSGSKILNDLDRNYVEKFRQLFSQENQQQQQQQRTKSNDSNSKWLYLNFNEFILGLASIDKLLKSSKSAETNKISNDNNNNNNDNSDGNKKSRRHIDTNKNNDDIIVTKSQQQQSPLDHLRRRQHDCYPQIRRQRIRQLSLSTTMTSSISISSLSCPSSLSSLHLSSSSSLLSLKSLRSNDNVKQDMMMLAKSQKQRYTLSVHMVKMTIDGWFYEPMINNYQDVKRMPRIRRHLSKQNFNPTFICNRMIDAIRLFAYRNGIVYTGINENDESVDNKHHHHHIHRQQQQRNQKEIENSKSSSGNFNSLIWQPNSRDCIELIIQICHKMIDLFKRENNQAIINVSTPCYVIGDLHGNLHDLLVYDHTIINHRGYESYLSTANYLFLGDYVDRGDYSIECILYLFCQKILTPHRIHMLRGNHECRSLQKEFTFFDECKIKFGDKYAEKLWNLMNNVFDVMPLVAIIDDSIFCAHGGIPSCVEKLEQIAAIKLPMKEPEQESNIAHEILWNDPVSDQEYRDLLQNTRSMTTMMAVLNYNNPNGINDNLNDGKQQHRTTTTDKDSLETSSSIKINKNKMNTEHHHDNKDVKCKQQQPNPLHIRLKSGFLPNTKRGTACYYSEQALTKFLDDNHLSHLIRAHEVIPPGYQYHMGGRCLTIFSCSNYCGGINEAAVCLVNDQKIRVIKIDTNTTNTTATSMIKMARKTLPPRPNNDEEDDEDNDDDND</sequence>
<gene>
    <name evidence="11" type="ORF">DERF_013146</name>
</gene>
<dbReference type="InterPro" id="IPR004843">
    <property type="entry name" value="Calcineurin-like_PHP"/>
</dbReference>
<dbReference type="EC" id="3.1.3.16" evidence="8"/>
<dbReference type="EMBL" id="ASGP02000007">
    <property type="protein sequence ID" value="KAH9497139.1"/>
    <property type="molecule type" value="Genomic_DNA"/>
</dbReference>
<feature type="region of interest" description="Disordered" evidence="9">
    <location>
        <begin position="1107"/>
        <end position="1130"/>
    </location>
</feature>
<feature type="compositionally biased region" description="Polar residues" evidence="9">
    <location>
        <begin position="971"/>
        <end position="982"/>
    </location>
</feature>
<comment type="caution">
    <text evidence="11">The sequence shown here is derived from an EMBL/GenBank/DDBJ whole genome shotgun (WGS) entry which is preliminary data.</text>
</comment>
<comment type="similarity">
    <text evidence="8">Belongs to the PPP phosphatase family.</text>
</comment>
<evidence type="ECO:0000256" key="6">
    <source>
        <dbReference type="ARBA" id="ARBA00047761"/>
    </source>
</evidence>
<dbReference type="CDD" id="cd00144">
    <property type="entry name" value="MPP_PPP_family"/>
    <property type="match status" value="1"/>
</dbReference>
<keyword evidence="4" id="KW-0904">Protein phosphatase</keyword>
<feature type="compositionally biased region" description="Basic residues" evidence="9">
    <location>
        <begin position="1"/>
        <end position="10"/>
    </location>
</feature>
<feature type="region of interest" description="Disordered" evidence="9">
    <location>
        <begin position="1"/>
        <end position="58"/>
    </location>
</feature>
<comment type="catalytic activity">
    <reaction evidence="7 8">
        <text>O-phospho-L-threonyl-[protein] + H2O = L-threonyl-[protein] + phosphate</text>
        <dbReference type="Rhea" id="RHEA:47004"/>
        <dbReference type="Rhea" id="RHEA-COMP:11060"/>
        <dbReference type="Rhea" id="RHEA-COMP:11605"/>
        <dbReference type="ChEBI" id="CHEBI:15377"/>
        <dbReference type="ChEBI" id="CHEBI:30013"/>
        <dbReference type="ChEBI" id="CHEBI:43474"/>
        <dbReference type="ChEBI" id="CHEBI:61977"/>
        <dbReference type="EC" id="3.1.3.16"/>
    </reaction>
</comment>
<dbReference type="GO" id="GO:0005737">
    <property type="term" value="C:cytoplasm"/>
    <property type="evidence" value="ECO:0007669"/>
    <property type="project" value="TreeGrafter"/>
</dbReference>
<feature type="compositionally biased region" description="Basic and acidic residues" evidence="9">
    <location>
        <begin position="496"/>
        <end position="512"/>
    </location>
</feature>
<name>A0A922HL68_DERFA</name>
<keyword evidence="12" id="KW-1185">Reference proteome</keyword>
<dbReference type="InterPro" id="IPR006186">
    <property type="entry name" value="Ser/Thr-sp_prot-phosphatase"/>
</dbReference>
<feature type="compositionally biased region" description="Acidic residues" evidence="9">
    <location>
        <begin position="1118"/>
        <end position="1130"/>
    </location>
</feature>
<dbReference type="Proteomes" id="UP000790347">
    <property type="component" value="Unassembled WGS sequence"/>
</dbReference>
<evidence type="ECO:0000256" key="1">
    <source>
        <dbReference type="ARBA" id="ARBA00001936"/>
    </source>
</evidence>
<dbReference type="GO" id="GO:0004722">
    <property type="term" value="F:protein serine/threonine phosphatase activity"/>
    <property type="evidence" value="ECO:0007669"/>
    <property type="project" value="UniProtKB-EC"/>
</dbReference>
<evidence type="ECO:0000259" key="10">
    <source>
        <dbReference type="PROSITE" id="PS00125"/>
    </source>
</evidence>
<accession>A0A922HL68</accession>
<keyword evidence="5" id="KW-0464">Manganese</keyword>
<dbReference type="AlphaFoldDB" id="A0A922HL68"/>
<feature type="compositionally biased region" description="Low complexity" evidence="9">
    <location>
        <begin position="92"/>
        <end position="122"/>
    </location>
</feature>
<evidence type="ECO:0000256" key="9">
    <source>
        <dbReference type="SAM" id="MobiDB-lite"/>
    </source>
</evidence>
<protein>
    <recommendedName>
        <fullName evidence="8">Serine/threonine-protein phosphatase</fullName>
        <ecNumber evidence="8">3.1.3.16</ecNumber>
    </recommendedName>
</protein>
<organism evidence="11 12">
    <name type="scientific">Dermatophagoides farinae</name>
    <name type="common">American house dust mite</name>
    <dbReference type="NCBI Taxonomy" id="6954"/>
    <lineage>
        <taxon>Eukaryota</taxon>
        <taxon>Metazoa</taxon>
        <taxon>Ecdysozoa</taxon>
        <taxon>Arthropoda</taxon>
        <taxon>Chelicerata</taxon>
        <taxon>Arachnida</taxon>
        <taxon>Acari</taxon>
        <taxon>Acariformes</taxon>
        <taxon>Sarcoptiformes</taxon>
        <taxon>Astigmata</taxon>
        <taxon>Psoroptidia</taxon>
        <taxon>Analgoidea</taxon>
        <taxon>Pyroglyphidae</taxon>
        <taxon>Dermatophagoidinae</taxon>
        <taxon>Dermatophagoides</taxon>
    </lineage>
</organism>
<feature type="region of interest" description="Disordered" evidence="9">
    <location>
        <begin position="480"/>
        <end position="512"/>
    </location>
</feature>
<dbReference type="PROSITE" id="PS00125">
    <property type="entry name" value="SER_THR_PHOSPHATASE"/>
    <property type="match status" value="1"/>
</dbReference>
<keyword evidence="2" id="KW-0479">Metal-binding</keyword>
<comment type="cofactor">
    <cofactor evidence="1">
        <name>Mn(2+)</name>
        <dbReference type="ChEBI" id="CHEBI:29035"/>
    </cofactor>
</comment>
<evidence type="ECO:0000256" key="7">
    <source>
        <dbReference type="ARBA" id="ARBA00048336"/>
    </source>
</evidence>
<keyword evidence="3 8" id="KW-0378">Hydrolase</keyword>
<feature type="region of interest" description="Disordered" evidence="9">
    <location>
        <begin position="681"/>
        <end position="708"/>
    </location>
</feature>
<dbReference type="InterPro" id="IPR050341">
    <property type="entry name" value="PP1_catalytic_subunit"/>
</dbReference>
<dbReference type="PANTHER" id="PTHR11668">
    <property type="entry name" value="SERINE/THREONINE PROTEIN PHOSPHATASE"/>
    <property type="match status" value="1"/>
</dbReference>
<dbReference type="Gene3D" id="3.60.21.10">
    <property type="match status" value="1"/>
</dbReference>
<evidence type="ECO:0000313" key="12">
    <source>
        <dbReference type="Proteomes" id="UP000790347"/>
    </source>
</evidence>
<feature type="compositionally biased region" description="Basic residues" evidence="9">
    <location>
        <begin position="685"/>
        <end position="695"/>
    </location>
</feature>
<evidence type="ECO:0000256" key="3">
    <source>
        <dbReference type="ARBA" id="ARBA00022801"/>
    </source>
</evidence>
<feature type="region of interest" description="Disordered" evidence="9">
    <location>
        <begin position="951"/>
        <end position="996"/>
    </location>
</feature>